<evidence type="ECO:0008006" key="3">
    <source>
        <dbReference type="Google" id="ProtNLM"/>
    </source>
</evidence>
<evidence type="ECO:0000313" key="2">
    <source>
        <dbReference type="Proteomes" id="UP000242877"/>
    </source>
</evidence>
<accession>A0A167UT77</accession>
<proteinExistence type="predicted"/>
<organism evidence="1 2">
    <name type="scientific">Ascosphaera apis ARSEF 7405</name>
    <dbReference type="NCBI Taxonomy" id="392613"/>
    <lineage>
        <taxon>Eukaryota</taxon>
        <taxon>Fungi</taxon>
        <taxon>Dikarya</taxon>
        <taxon>Ascomycota</taxon>
        <taxon>Pezizomycotina</taxon>
        <taxon>Eurotiomycetes</taxon>
        <taxon>Eurotiomycetidae</taxon>
        <taxon>Onygenales</taxon>
        <taxon>Ascosphaeraceae</taxon>
        <taxon>Ascosphaera</taxon>
    </lineage>
</organism>
<dbReference type="Proteomes" id="UP000242877">
    <property type="component" value="Unassembled WGS sequence"/>
</dbReference>
<reference evidence="1 2" key="1">
    <citation type="journal article" date="2016" name="Genome Biol. Evol.">
        <title>Divergent and convergent evolution of fungal pathogenicity.</title>
        <authorList>
            <person name="Shang Y."/>
            <person name="Xiao G."/>
            <person name="Zheng P."/>
            <person name="Cen K."/>
            <person name="Zhan S."/>
            <person name="Wang C."/>
        </authorList>
    </citation>
    <scope>NUCLEOTIDE SEQUENCE [LARGE SCALE GENOMIC DNA]</scope>
    <source>
        <strain evidence="1 2">ARSEF 7405</strain>
    </source>
</reference>
<keyword evidence="2" id="KW-1185">Reference proteome</keyword>
<evidence type="ECO:0000313" key="1">
    <source>
        <dbReference type="EMBL" id="KZZ86578.1"/>
    </source>
</evidence>
<dbReference type="EMBL" id="AZGZ01000060">
    <property type="protein sequence ID" value="KZZ86578.1"/>
    <property type="molecule type" value="Genomic_DNA"/>
</dbReference>
<protein>
    <recommendedName>
        <fullName evidence="3">F-box domain-containing protein</fullName>
    </recommendedName>
</protein>
<dbReference type="AlphaFoldDB" id="A0A167UT77"/>
<gene>
    <name evidence="1" type="ORF">AAP_06423</name>
</gene>
<dbReference type="OrthoDB" id="2305901at2759"/>
<dbReference type="VEuPathDB" id="FungiDB:AAP_06423"/>
<name>A0A167UT77_9EURO</name>
<sequence>MGYTLNTTSDSSHARKPCVWAATQQALSLPEILSIIFSSILDAGDITSLRHCALVNSTWYREAINYLWSDPCSGQGYTIPKMLSPVTNADMRQVYANLIRSGTLSAFWNFDKEHVEMSKNVLPGLEFRKLKSVTVHVRPFDEKLPSIEGATGVKHVTIKSQYWDYSDGSYFQYVEREGMGKILDQIPEVFPNAEIIEFRGNAEARRKHLNLMADRLPKLKTLDLMELWIIES</sequence>
<comment type="caution">
    <text evidence="1">The sequence shown here is derived from an EMBL/GenBank/DDBJ whole genome shotgun (WGS) entry which is preliminary data.</text>
</comment>